<keyword evidence="1" id="KW-0472">Membrane</keyword>
<feature type="transmembrane region" description="Helical" evidence="1">
    <location>
        <begin position="66"/>
        <end position="86"/>
    </location>
</feature>
<keyword evidence="1" id="KW-1133">Transmembrane helix</keyword>
<accession>A0ABV1RDW4</accession>
<dbReference type="InterPro" id="IPR021279">
    <property type="entry name" value="DUF2721"/>
</dbReference>
<feature type="transmembrane region" description="Helical" evidence="1">
    <location>
        <begin position="12"/>
        <end position="33"/>
    </location>
</feature>
<evidence type="ECO:0000256" key="1">
    <source>
        <dbReference type="SAM" id="Phobius"/>
    </source>
</evidence>
<sequence length="136" mass="15472">MTDIGITTPGLLFPAISLLLLAYTNRFLVIAGLTRSLYEQYKETEDGTMRVQIVHLRKRIKLIRHMQLWGVVSFIACTLAMLFSLFDYPTVGSIGFTFSLLALLVSLITCFREIYISGYALNMQLESLGKFHDEQK</sequence>
<dbReference type="Proteomes" id="UP001467690">
    <property type="component" value="Unassembled WGS sequence"/>
</dbReference>
<organism evidence="2 3">
    <name type="scientific">Catenovulum sediminis</name>
    <dbReference type="NCBI Taxonomy" id="1740262"/>
    <lineage>
        <taxon>Bacteria</taxon>
        <taxon>Pseudomonadati</taxon>
        <taxon>Pseudomonadota</taxon>
        <taxon>Gammaproteobacteria</taxon>
        <taxon>Alteromonadales</taxon>
        <taxon>Alteromonadaceae</taxon>
        <taxon>Catenovulum</taxon>
    </lineage>
</organism>
<feature type="transmembrane region" description="Helical" evidence="1">
    <location>
        <begin position="92"/>
        <end position="111"/>
    </location>
</feature>
<evidence type="ECO:0000313" key="2">
    <source>
        <dbReference type="EMBL" id="MER2491119.1"/>
    </source>
</evidence>
<dbReference type="Pfam" id="PF11026">
    <property type="entry name" value="DUF2721"/>
    <property type="match status" value="1"/>
</dbReference>
<name>A0ABV1RDW4_9ALTE</name>
<dbReference type="EMBL" id="JBELOE010000083">
    <property type="protein sequence ID" value="MER2491119.1"/>
    <property type="molecule type" value="Genomic_DNA"/>
</dbReference>
<evidence type="ECO:0000313" key="3">
    <source>
        <dbReference type="Proteomes" id="UP001467690"/>
    </source>
</evidence>
<keyword evidence="3" id="KW-1185">Reference proteome</keyword>
<protein>
    <submittedName>
        <fullName evidence="2">DUF2721 domain-containing protein</fullName>
    </submittedName>
</protein>
<keyword evidence="1" id="KW-0812">Transmembrane</keyword>
<gene>
    <name evidence="2" type="ORF">ABS311_04410</name>
</gene>
<dbReference type="RefSeq" id="WP_143870660.1">
    <property type="nucleotide sequence ID" value="NZ_CP041660.1"/>
</dbReference>
<comment type="caution">
    <text evidence="2">The sequence shown here is derived from an EMBL/GenBank/DDBJ whole genome shotgun (WGS) entry which is preliminary data.</text>
</comment>
<proteinExistence type="predicted"/>
<reference evidence="2 3" key="1">
    <citation type="submission" date="2024-06" db="EMBL/GenBank/DDBJ databases">
        <authorList>
            <person name="Chen R.Y."/>
        </authorList>
    </citation>
    <scope>NUCLEOTIDE SEQUENCE [LARGE SCALE GENOMIC DNA]</scope>
    <source>
        <strain evidence="2 3">D2</strain>
    </source>
</reference>